<dbReference type="Proteomes" id="UP000622797">
    <property type="component" value="Unassembled WGS sequence"/>
</dbReference>
<sequence>MERENVFVHFYCGLHVDPGRNNWYGPDGMMRSILVQLLTALVDKDILDMSFLNRRSFVKDLESLDIHALCELFHYIIQQFDADTTIYCFVDGVSKFDIDFRGAFASLNVILERIEDISEDDKLKPKLKVLMTVPFRFSQRVRRIIRDQFDISLSPNVLGGRQLSEASIESSIRNPWTPSLGWNPFHQHWG</sequence>
<protein>
    <submittedName>
        <fullName evidence="1">Uncharacterized protein</fullName>
    </submittedName>
</protein>
<dbReference type="AlphaFoldDB" id="A0A8H4SPW7"/>
<proteinExistence type="predicted"/>
<dbReference type="EMBL" id="JABEXW010001517">
    <property type="protein sequence ID" value="KAF4943495.1"/>
    <property type="molecule type" value="Genomic_DNA"/>
</dbReference>
<dbReference type="OrthoDB" id="5419927at2759"/>
<keyword evidence="2" id="KW-1185">Reference proteome</keyword>
<comment type="caution">
    <text evidence="1">The sequence shown here is derived from an EMBL/GenBank/DDBJ whole genome shotgun (WGS) entry which is preliminary data.</text>
</comment>
<dbReference type="PANTHER" id="PTHR40619:SF3">
    <property type="entry name" value="FUNGAL STAND N-TERMINAL GOODBYE DOMAIN-CONTAINING PROTEIN"/>
    <property type="match status" value="1"/>
</dbReference>
<evidence type="ECO:0000313" key="2">
    <source>
        <dbReference type="Proteomes" id="UP000622797"/>
    </source>
</evidence>
<evidence type="ECO:0000313" key="1">
    <source>
        <dbReference type="EMBL" id="KAF4943495.1"/>
    </source>
</evidence>
<dbReference type="PANTHER" id="PTHR40619">
    <property type="entry name" value="FUNGAL STAND N-TERMINAL GOODBYE DOMAIN-CONTAINING PROTEIN"/>
    <property type="match status" value="1"/>
</dbReference>
<accession>A0A8H4SPW7</accession>
<name>A0A8H4SPW7_9HYPO</name>
<organism evidence="1 2">
    <name type="scientific">Fusarium sarcochroum</name>
    <dbReference type="NCBI Taxonomy" id="1208366"/>
    <lineage>
        <taxon>Eukaryota</taxon>
        <taxon>Fungi</taxon>
        <taxon>Dikarya</taxon>
        <taxon>Ascomycota</taxon>
        <taxon>Pezizomycotina</taxon>
        <taxon>Sordariomycetes</taxon>
        <taxon>Hypocreomycetidae</taxon>
        <taxon>Hypocreales</taxon>
        <taxon>Nectriaceae</taxon>
        <taxon>Fusarium</taxon>
        <taxon>Fusarium lateritium species complex</taxon>
    </lineage>
</organism>
<gene>
    <name evidence="1" type="ORF">FSARC_14907</name>
</gene>
<reference evidence="1" key="2">
    <citation type="submission" date="2020-05" db="EMBL/GenBank/DDBJ databases">
        <authorList>
            <person name="Kim H.-S."/>
            <person name="Proctor R.H."/>
            <person name="Brown D.W."/>
        </authorList>
    </citation>
    <scope>NUCLEOTIDE SEQUENCE</scope>
    <source>
        <strain evidence="1">NRRL 20472</strain>
    </source>
</reference>
<reference evidence="1" key="1">
    <citation type="journal article" date="2020" name="BMC Genomics">
        <title>Correction to: Identification and distribution of gene clusters required for synthesis of sphingolipid metabolism inhibitors in diverse species of the filamentous fungus Fusarium.</title>
        <authorList>
            <person name="Kim H.S."/>
            <person name="Lohmar J.M."/>
            <person name="Busman M."/>
            <person name="Brown D.W."/>
            <person name="Naumann T.A."/>
            <person name="Divon H.H."/>
            <person name="Lysoe E."/>
            <person name="Uhlig S."/>
            <person name="Proctor R.H."/>
        </authorList>
    </citation>
    <scope>NUCLEOTIDE SEQUENCE</scope>
    <source>
        <strain evidence="1">NRRL 20472</strain>
    </source>
</reference>